<accession>A0A9D1NAL9</accession>
<evidence type="ECO:0000256" key="1">
    <source>
        <dbReference type="SAM" id="Phobius"/>
    </source>
</evidence>
<dbReference type="AlphaFoldDB" id="A0A9D1NAL9"/>
<dbReference type="EMBL" id="DVOE01000063">
    <property type="protein sequence ID" value="HIU99027.1"/>
    <property type="molecule type" value="Genomic_DNA"/>
</dbReference>
<proteinExistence type="predicted"/>
<sequence length="568" mass="63999">MADTYVQTVDLSPLIREVKMLSSGLDTISRRVEAAGNKIDLVETEVTDVRKTVNTLVEKFAHMLNKQEKSYAATEVVRVRQELEKKFGHYETVRKNMLGILQANDLALVKEDTISQCSEELMLAAPGYWLAPALVALAAWISDNPTLANRAVREAVKRDEEKTYLLFALICRRAGRLEASSQWLGRYFSLQDAHNMKDTVVNMIDAYSNKLFGDSRDAVCEDSIDNWMREIKMEEGFMQRQIEQWTGIFESLLVPVPYTDYAALRKVCEESEGLLYAYARVNNMHTVLGMFVDIMNAADDPADLIKMVDRCLYNLVKNYDAEEYPLKQEEEYYQEVINWDGDIDRAKRAVAARRIPEDRKVNFAEQLSKAAITSEDASNSFRKTSLKLLEKEKVISTSFKAYARDTVAMRPQTATFHIDDWRVRLRSSADGKLVSADATVKHYNEFVDKAVAAAKSTVKPVSVLGIAVAAVALILMIVCAVFAMDELVAAVFAVIFAFAVVVGAVICVRKFLDTKKKWNAMTEAGETQKKEGEALIRQAHAEYVNVFNYISADSAVFGDETYQIESLK</sequence>
<dbReference type="Proteomes" id="UP000886857">
    <property type="component" value="Unassembled WGS sequence"/>
</dbReference>
<gene>
    <name evidence="2" type="ORF">IAC73_04225</name>
</gene>
<reference evidence="2" key="2">
    <citation type="journal article" date="2021" name="PeerJ">
        <title>Extensive microbial diversity within the chicken gut microbiome revealed by metagenomics and culture.</title>
        <authorList>
            <person name="Gilroy R."/>
            <person name="Ravi A."/>
            <person name="Getino M."/>
            <person name="Pursley I."/>
            <person name="Horton D.L."/>
            <person name="Alikhan N.F."/>
            <person name="Baker D."/>
            <person name="Gharbi K."/>
            <person name="Hall N."/>
            <person name="Watson M."/>
            <person name="Adriaenssens E.M."/>
            <person name="Foster-Nyarko E."/>
            <person name="Jarju S."/>
            <person name="Secka A."/>
            <person name="Antonio M."/>
            <person name="Oren A."/>
            <person name="Chaudhuri R.R."/>
            <person name="La Ragione R."/>
            <person name="Hildebrand F."/>
            <person name="Pallen M.J."/>
        </authorList>
    </citation>
    <scope>NUCLEOTIDE SEQUENCE</scope>
    <source>
        <strain evidence="2">10406</strain>
    </source>
</reference>
<comment type="caution">
    <text evidence="2">The sequence shown here is derived from an EMBL/GenBank/DDBJ whole genome shotgun (WGS) entry which is preliminary data.</text>
</comment>
<keyword evidence="1" id="KW-0472">Membrane</keyword>
<keyword evidence="1" id="KW-0812">Transmembrane</keyword>
<organism evidence="2 3">
    <name type="scientific">Candidatus Limadaptatus stercoripullorum</name>
    <dbReference type="NCBI Taxonomy" id="2840846"/>
    <lineage>
        <taxon>Bacteria</taxon>
        <taxon>Bacillati</taxon>
        <taxon>Bacillota</taxon>
        <taxon>Clostridia</taxon>
        <taxon>Eubacteriales</taxon>
        <taxon>Candidatus Limadaptatus</taxon>
    </lineage>
</organism>
<evidence type="ECO:0000313" key="2">
    <source>
        <dbReference type="EMBL" id="HIU99027.1"/>
    </source>
</evidence>
<keyword evidence="1" id="KW-1133">Transmembrane helix</keyword>
<name>A0A9D1NAL9_9FIRM</name>
<protein>
    <submittedName>
        <fullName evidence="2">Uncharacterized protein</fullName>
    </submittedName>
</protein>
<feature type="transmembrane region" description="Helical" evidence="1">
    <location>
        <begin position="489"/>
        <end position="508"/>
    </location>
</feature>
<evidence type="ECO:0000313" key="3">
    <source>
        <dbReference type="Proteomes" id="UP000886857"/>
    </source>
</evidence>
<feature type="transmembrane region" description="Helical" evidence="1">
    <location>
        <begin position="463"/>
        <end position="483"/>
    </location>
</feature>
<reference evidence="2" key="1">
    <citation type="submission" date="2020-10" db="EMBL/GenBank/DDBJ databases">
        <authorList>
            <person name="Gilroy R."/>
        </authorList>
    </citation>
    <scope>NUCLEOTIDE SEQUENCE</scope>
    <source>
        <strain evidence="2">10406</strain>
    </source>
</reference>